<name>A0A5S5AI05_9FIRM</name>
<organism evidence="1 2">
    <name type="scientific">Thermosediminibacter litoriperuensis</name>
    <dbReference type="NCBI Taxonomy" id="291989"/>
    <lineage>
        <taxon>Bacteria</taxon>
        <taxon>Bacillati</taxon>
        <taxon>Bacillota</taxon>
        <taxon>Clostridia</taxon>
        <taxon>Thermosediminibacterales</taxon>
        <taxon>Thermosediminibacteraceae</taxon>
        <taxon>Thermosediminibacter</taxon>
    </lineage>
</organism>
<accession>A0A5S5AI05</accession>
<proteinExistence type="predicted"/>
<dbReference type="Pfam" id="PF08812">
    <property type="entry name" value="YtxC"/>
    <property type="match status" value="1"/>
</dbReference>
<dbReference type="EMBL" id="VNHO01000028">
    <property type="protein sequence ID" value="TYP49808.1"/>
    <property type="molecule type" value="Genomic_DNA"/>
</dbReference>
<dbReference type="RefSeq" id="WP_148867773.1">
    <property type="nucleotide sequence ID" value="NZ_VNHO01000028.1"/>
</dbReference>
<dbReference type="OrthoDB" id="2986513at2"/>
<comment type="caution">
    <text evidence="1">The sequence shown here is derived from an EMBL/GenBank/DDBJ whole genome shotgun (WGS) entry which is preliminary data.</text>
</comment>
<dbReference type="InterPro" id="IPR014199">
    <property type="entry name" value="Spore_YtxC"/>
</dbReference>
<keyword evidence="2" id="KW-1185">Reference proteome</keyword>
<sequence length="287" mass="33499">MRFLTIGVIEPVDGFEDRLRAELDILKGKGVGVILRREKVGTSIFYNCAIDDDFFTSIAEMLADVVIDFWEPKLLKRIMKKFFYFDKNEQRSIYDFARRILNFSYRNDKKDSPCHLKRKTVLIHKILDYLNNCSNTIILDGFINFRLKEYIELLEEVVDKAIDEYLMEKEYREFINLLRFFVDLHEPKEELVHVLVRNGEFLLLDGDMKPVEKDKGIDALAKENPDLSLDDIAVSTLINVAPRKIIIHGYTGLEKSEVISIIYNIFEGRVYFCSNCEICLASKPSKK</sequence>
<evidence type="ECO:0000313" key="2">
    <source>
        <dbReference type="Proteomes" id="UP000322294"/>
    </source>
</evidence>
<reference evidence="1 2" key="1">
    <citation type="submission" date="2019-07" db="EMBL/GenBank/DDBJ databases">
        <title>Genomic Encyclopedia of Type Strains, Phase I: the one thousand microbial genomes (KMG-I) project.</title>
        <authorList>
            <person name="Kyrpides N."/>
        </authorList>
    </citation>
    <scope>NUCLEOTIDE SEQUENCE [LARGE SCALE GENOMIC DNA]</scope>
    <source>
        <strain evidence="1 2">DSM 16647</strain>
    </source>
</reference>
<dbReference type="Proteomes" id="UP000322294">
    <property type="component" value="Unassembled WGS sequence"/>
</dbReference>
<dbReference type="AlphaFoldDB" id="A0A5S5AI05"/>
<evidence type="ECO:0000313" key="1">
    <source>
        <dbReference type="EMBL" id="TYP49808.1"/>
    </source>
</evidence>
<protein>
    <submittedName>
        <fullName evidence="1">Putative sporulation protein YtxC</fullName>
    </submittedName>
</protein>
<gene>
    <name evidence="1" type="ORF">LZ11_02083</name>
</gene>